<dbReference type="Proteomes" id="UP000503349">
    <property type="component" value="Chromosome 17"/>
</dbReference>
<evidence type="ECO:0000313" key="1">
    <source>
        <dbReference type="EMBL" id="KAF3702142.1"/>
    </source>
</evidence>
<keyword evidence="2" id="KW-1185">Reference proteome</keyword>
<reference evidence="2" key="2">
    <citation type="submission" date="2019-02" db="EMBL/GenBank/DDBJ databases">
        <title>Opniocepnalus argus Var Kimnra genome.</title>
        <authorList>
            <person name="Zhou C."/>
            <person name="Xiao S."/>
        </authorList>
    </citation>
    <scope>NUCLEOTIDE SEQUENCE [LARGE SCALE GENOMIC DNA]</scope>
</reference>
<gene>
    <name evidence="1" type="ORF">EXN66_Car017830</name>
</gene>
<dbReference type="EMBL" id="CM015728">
    <property type="protein sequence ID" value="KAF3702142.1"/>
    <property type="molecule type" value="Genomic_DNA"/>
</dbReference>
<proteinExistence type="predicted"/>
<name>A0A6G1QHW0_CHAAH</name>
<dbReference type="AlphaFoldDB" id="A0A6G1QHW0"/>
<accession>A0A6G1QHW0</accession>
<reference evidence="1 2" key="1">
    <citation type="submission" date="2019-02" db="EMBL/GenBank/DDBJ databases">
        <title>Opniocepnalus argus genome.</title>
        <authorList>
            <person name="Zhou C."/>
            <person name="Xiao S."/>
        </authorList>
    </citation>
    <scope>NUCLEOTIDE SEQUENCE [LARGE SCALE GENOMIC DNA]</scope>
    <source>
        <strain evidence="1">OARG1902GOOAL</strain>
        <tissue evidence="1">Muscle</tissue>
    </source>
</reference>
<organism evidence="1 2">
    <name type="scientific">Channa argus</name>
    <name type="common">Northern snakehead</name>
    <name type="synonym">Ophicephalus argus</name>
    <dbReference type="NCBI Taxonomy" id="215402"/>
    <lineage>
        <taxon>Eukaryota</taxon>
        <taxon>Metazoa</taxon>
        <taxon>Chordata</taxon>
        <taxon>Craniata</taxon>
        <taxon>Vertebrata</taxon>
        <taxon>Euteleostomi</taxon>
        <taxon>Actinopterygii</taxon>
        <taxon>Neopterygii</taxon>
        <taxon>Teleostei</taxon>
        <taxon>Neoteleostei</taxon>
        <taxon>Acanthomorphata</taxon>
        <taxon>Anabantaria</taxon>
        <taxon>Anabantiformes</taxon>
        <taxon>Channoidei</taxon>
        <taxon>Channidae</taxon>
        <taxon>Channa</taxon>
    </lineage>
</organism>
<sequence>MHTHTHTFTPFPPPSYGCSVLYSMDVKQLTAETASKKDLVTQSERHSTNYWPSN</sequence>
<protein>
    <submittedName>
        <fullName evidence="1">Uncharacterized protein</fullName>
    </submittedName>
</protein>
<evidence type="ECO:0000313" key="2">
    <source>
        <dbReference type="Proteomes" id="UP000503349"/>
    </source>
</evidence>